<sequence>MRKGISLLFTFLPLVAIAQVQDWENHHILEINREPARSAFLPYQQKIGDSQLSLNGIWKFKWTKNPELRIKDFYRVDFNDKSWKTLNVPANWEMNGYGTPLYMSAGYTFKIAPPYVTQSPKKDWTTYEERNPTGQYRRTFMLPVSWKQSGQTYLRLDGVQSAYYVWINGQRVGYSQDAMGASEFNITPYLQAGQNQIAIEVYKYCDGSYLEDQDFWRFGGIHRDVTIFHTPDIQLRDYAIRTLPSNIVARYYGNATSALKPSFDKWTLLINPDFRVYGTQIGDGCQLQAILKDASGQEVGRSHVDVADVLNLTYKAAGMNEWFPQRGERKFGRIAMTVNQPKLWTSETPYLYQLELQLTDSLGHILQCAQQKIGFRYLQIDNGRFLVNGQQVRLRGVNRHEHDPYTARVMTEERMQQDIRLLKAANINAVRLSHYPNTPRWYELCDSAGLYLFDEANIESHGTRGILASTPDWHQAYMDRFVRMVERDKNHPSIIFWSLGNESGFGANQAALAGWAHEYDPTRFVHYEGAQTPYLPADKLEAWGDTLSYDEQTFPYTDPSCVDVISRFYPRVKQEYLNPNVAEGSGQERAENLRWEHLLDIAKRKNDTRPVLTSEYAHAMGNALGNFQEYWDEIYSHPRMLGGFIWDWVDQGVYAKGKGMLYGGGFGDKPSSGAFSLNGVVFADRQTNAKYEEVKHVYSPVQIRQKGGEIWIYNHSSHLPLNAYQATYAIQEDGVSKKVKHLTLPNVAPGDSVLLARITDYAYSKKNDVRILYSITRQGQQIYTQQIALSPALLEAAERWQKIIAKSAKQMGTRGRNTSLENLDQLVAQVRLDAFRARTDNDKGFGNWLDKDWKANRLDSPQVVRLSDTQTEYRYVAGSILVTTDQHKNTDGSIDITQTYECRGTLPELPRLGMVITLPKVYEQLQWYGLGPWDTYPDRLQSATIGLWKSTVTKQYTHYPRPQDNGNHEQCSLVVLQTKSGKTIRVEALDAPFSFEALHYSPTDMLQAKFDYQLQESDATYLHIDCAVLGLGNSSCGPGVLKKYAIDKTKKHTLRIRISQ</sequence>
<dbReference type="InterPro" id="IPR023232">
    <property type="entry name" value="Glyco_hydro_2_AS"/>
</dbReference>
<dbReference type="Gene3D" id="2.60.120.260">
    <property type="entry name" value="Galactose-binding domain-like"/>
    <property type="match status" value="1"/>
</dbReference>
<proteinExistence type="inferred from homology"/>
<dbReference type="Pfam" id="PF02836">
    <property type="entry name" value="Glyco_hydro_2_C"/>
    <property type="match status" value="1"/>
</dbReference>
<dbReference type="PANTHER" id="PTHR46323">
    <property type="entry name" value="BETA-GALACTOSIDASE"/>
    <property type="match status" value="1"/>
</dbReference>
<protein>
    <recommendedName>
        <fullName evidence="5">beta-galactosidase</fullName>
        <ecNumber evidence="5">3.2.1.23</ecNumber>
    </recommendedName>
    <alternativeName>
        <fullName evidence="9">Lactase</fullName>
    </alternativeName>
</protein>
<dbReference type="InterPro" id="IPR013783">
    <property type="entry name" value="Ig-like_fold"/>
</dbReference>
<reference evidence="12 13" key="1">
    <citation type="submission" date="2017-08" db="EMBL/GenBank/DDBJ databases">
        <title>Comparative genomics of non-oral Prevotella species.</title>
        <authorList>
            <person name="Accetto T."/>
            <person name="Nograsek B."/>
            <person name="Avgustin G."/>
        </authorList>
    </citation>
    <scope>NUCLEOTIDE SEQUENCE [LARGE SCALE GENOMIC DNA]</scope>
    <source>
        <strain evidence="12 13">TC1-1</strain>
    </source>
</reference>
<comment type="cofactor">
    <cofactor evidence="2">
        <name>Ca(2+)</name>
        <dbReference type="ChEBI" id="CHEBI:29108"/>
    </cofactor>
</comment>
<dbReference type="InterPro" id="IPR017853">
    <property type="entry name" value="GH"/>
</dbReference>
<comment type="subunit">
    <text evidence="4">Monomer.</text>
</comment>
<dbReference type="PROSITE" id="PS00608">
    <property type="entry name" value="GLYCOSYL_HYDROL_F2_2"/>
    <property type="match status" value="1"/>
</dbReference>
<dbReference type="InterPro" id="IPR008979">
    <property type="entry name" value="Galactose-bd-like_sf"/>
</dbReference>
<evidence type="ECO:0000256" key="10">
    <source>
        <dbReference type="SAM" id="SignalP"/>
    </source>
</evidence>
<evidence type="ECO:0000313" key="12">
    <source>
        <dbReference type="EMBL" id="OYP55829.1"/>
    </source>
</evidence>
<dbReference type="InterPro" id="IPR036156">
    <property type="entry name" value="Beta-gal/glucu_dom_sf"/>
</dbReference>
<evidence type="ECO:0000256" key="3">
    <source>
        <dbReference type="ARBA" id="ARBA00007401"/>
    </source>
</evidence>
<dbReference type="Pfam" id="PF02929">
    <property type="entry name" value="Bgal_small_N"/>
    <property type="match status" value="1"/>
</dbReference>
<organism evidence="12 13">
    <name type="scientific">Segatella bryantii</name>
    <name type="common">Prevotella bryantii</name>
    <dbReference type="NCBI Taxonomy" id="77095"/>
    <lineage>
        <taxon>Bacteria</taxon>
        <taxon>Pseudomonadati</taxon>
        <taxon>Bacteroidota</taxon>
        <taxon>Bacteroidia</taxon>
        <taxon>Bacteroidales</taxon>
        <taxon>Prevotellaceae</taxon>
        <taxon>Segatella</taxon>
    </lineage>
</organism>
<dbReference type="Pfam" id="PF00703">
    <property type="entry name" value="Glyco_hydro_2"/>
    <property type="match status" value="1"/>
</dbReference>
<evidence type="ECO:0000313" key="13">
    <source>
        <dbReference type="Proteomes" id="UP000216189"/>
    </source>
</evidence>
<dbReference type="SMART" id="SM01038">
    <property type="entry name" value="Bgal_small_N"/>
    <property type="match status" value="1"/>
</dbReference>
<evidence type="ECO:0000256" key="2">
    <source>
        <dbReference type="ARBA" id="ARBA00001913"/>
    </source>
</evidence>
<dbReference type="InterPro" id="IPR014718">
    <property type="entry name" value="GH-type_carb-bd"/>
</dbReference>
<dbReference type="Proteomes" id="UP000216189">
    <property type="component" value="Unassembled WGS sequence"/>
</dbReference>
<comment type="caution">
    <text evidence="12">The sequence shown here is derived from an EMBL/GenBank/DDBJ whole genome shotgun (WGS) entry which is preliminary data.</text>
</comment>
<evidence type="ECO:0000256" key="8">
    <source>
        <dbReference type="ARBA" id="ARBA00023295"/>
    </source>
</evidence>
<dbReference type="InterPro" id="IPR006101">
    <property type="entry name" value="Glyco_hydro_2"/>
</dbReference>
<evidence type="ECO:0000256" key="5">
    <source>
        <dbReference type="ARBA" id="ARBA00012756"/>
    </source>
</evidence>
<dbReference type="InterPro" id="IPR006104">
    <property type="entry name" value="Glyco_hydro_2_N"/>
</dbReference>
<dbReference type="SUPFAM" id="SSF74650">
    <property type="entry name" value="Galactose mutarotase-like"/>
    <property type="match status" value="1"/>
</dbReference>
<evidence type="ECO:0000256" key="6">
    <source>
        <dbReference type="ARBA" id="ARBA00022801"/>
    </source>
</evidence>
<evidence type="ECO:0000259" key="11">
    <source>
        <dbReference type="SMART" id="SM01038"/>
    </source>
</evidence>
<feature type="chain" id="PRO_5045461808" description="beta-galactosidase" evidence="10">
    <location>
        <begin position="19"/>
        <end position="1060"/>
    </location>
</feature>
<gene>
    <name evidence="12" type="ORF">CIK91_05710</name>
</gene>
<keyword evidence="8" id="KW-0326">Glycosidase</keyword>
<dbReference type="PRINTS" id="PR00132">
    <property type="entry name" value="GLHYDRLASE2"/>
</dbReference>
<dbReference type="InterPro" id="IPR004199">
    <property type="entry name" value="B-gal_small/dom_5"/>
</dbReference>
<keyword evidence="7" id="KW-0106">Calcium</keyword>
<dbReference type="Gene3D" id="2.70.98.10">
    <property type="match status" value="1"/>
</dbReference>
<dbReference type="Gene3D" id="3.20.20.80">
    <property type="entry name" value="Glycosidases"/>
    <property type="match status" value="1"/>
</dbReference>
<evidence type="ECO:0000256" key="1">
    <source>
        <dbReference type="ARBA" id="ARBA00001412"/>
    </source>
</evidence>
<dbReference type="Gene3D" id="2.60.40.10">
    <property type="entry name" value="Immunoglobulins"/>
    <property type="match status" value="1"/>
</dbReference>
<evidence type="ECO:0000256" key="7">
    <source>
        <dbReference type="ARBA" id="ARBA00022837"/>
    </source>
</evidence>
<evidence type="ECO:0000256" key="9">
    <source>
        <dbReference type="ARBA" id="ARBA00032230"/>
    </source>
</evidence>
<feature type="domain" description="Beta galactosidase small chain/" evidence="11">
    <location>
        <begin position="812"/>
        <end position="1059"/>
    </location>
</feature>
<comment type="catalytic activity">
    <reaction evidence="1">
        <text>Hydrolysis of terminal non-reducing beta-D-galactose residues in beta-D-galactosides.</text>
        <dbReference type="EC" id="3.2.1.23"/>
    </reaction>
</comment>
<dbReference type="EC" id="3.2.1.23" evidence="5"/>
<evidence type="ECO:0000256" key="4">
    <source>
        <dbReference type="ARBA" id="ARBA00011245"/>
    </source>
</evidence>
<dbReference type="InterPro" id="IPR006102">
    <property type="entry name" value="Ig-like_GH2"/>
</dbReference>
<dbReference type="InterPro" id="IPR050347">
    <property type="entry name" value="Bact_Beta-galactosidase"/>
</dbReference>
<dbReference type="InterPro" id="IPR011013">
    <property type="entry name" value="Gal_mutarotase_sf_dom"/>
</dbReference>
<keyword evidence="13" id="KW-1185">Reference proteome</keyword>
<dbReference type="EMBL" id="NPJF01000026">
    <property type="protein sequence ID" value="OYP55829.1"/>
    <property type="molecule type" value="Genomic_DNA"/>
</dbReference>
<dbReference type="RefSeq" id="WP_094448317.1">
    <property type="nucleotide sequence ID" value="NZ_CP091801.1"/>
</dbReference>
<dbReference type="Pfam" id="PF02837">
    <property type="entry name" value="Glyco_hydro_2_N"/>
    <property type="match status" value="1"/>
</dbReference>
<dbReference type="InterPro" id="IPR006103">
    <property type="entry name" value="Glyco_hydro_2_cat"/>
</dbReference>
<keyword evidence="10" id="KW-0732">Signal</keyword>
<feature type="signal peptide" evidence="10">
    <location>
        <begin position="1"/>
        <end position="18"/>
    </location>
</feature>
<dbReference type="SUPFAM" id="SSF51445">
    <property type="entry name" value="(Trans)glycosidases"/>
    <property type="match status" value="1"/>
</dbReference>
<dbReference type="SUPFAM" id="SSF49303">
    <property type="entry name" value="beta-Galactosidase/glucuronidase domain"/>
    <property type="match status" value="2"/>
</dbReference>
<comment type="similarity">
    <text evidence="3">Belongs to the glycosyl hydrolase 2 family.</text>
</comment>
<dbReference type="PANTHER" id="PTHR46323:SF2">
    <property type="entry name" value="BETA-GALACTOSIDASE"/>
    <property type="match status" value="1"/>
</dbReference>
<accession>A0ABX4EI79</accession>
<name>A0ABX4EI79_SEGBR</name>
<keyword evidence="6" id="KW-0378">Hydrolase</keyword>
<dbReference type="SUPFAM" id="SSF49785">
    <property type="entry name" value="Galactose-binding domain-like"/>
    <property type="match status" value="1"/>
</dbReference>